<evidence type="ECO:0000313" key="1">
    <source>
        <dbReference type="EMBL" id="UQC77784.1"/>
    </source>
</evidence>
<accession>A0A9Q8WC05</accession>
<proteinExistence type="predicted"/>
<evidence type="ECO:0000313" key="2">
    <source>
        <dbReference type="Proteomes" id="UP000830671"/>
    </source>
</evidence>
<name>A0A9Q8WC05_9PEZI</name>
<organism evidence="1 2">
    <name type="scientific">Colletotrichum lupini</name>
    <dbReference type="NCBI Taxonomy" id="145971"/>
    <lineage>
        <taxon>Eukaryota</taxon>
        <taxon>Fungi</taxon>
        <taxon>Dikarya</taxon>
        <taxon>Ascomycota</taxon>
        <taxon>Pezizomycotina</taxon>
        <taxon>Sordariomycetes</taxon>
        <taxon>Hypocreomycetidae</taxon>
        <taxon>Glomerellales</taxon>
        <taxon>Glomerellaceae</taxon>
        <taxon>Colletotrichum</taxon>
        <taxon>Colletotrichum acutatum species complex</taxon>
    </lineage>
</organism>
<reference evidence="1" key="1">
    <citation type="journal article" date="2021" name="Mol. Plant Microbe Interact.">
        <title>Complete Genome Sequence of the Plant-Pathogenic Fungus Colletotrichum lupini.</title>
        <authorList>
            <person name="Baroncelli R."/>
            <person name="Pensec F."/>
            <person name="Da Lio D."/>
            <person name="Boufleur T."/>
            <person name="Vicente I."/>
            <person name="Sarrocco S."/>
            <person name="Picot A."/>
            <person name="Baraldi E."/>
            <person name="Sukno S."/>
            <person name="Thon M."/>
            <person name="Le Floch G."/>
        </authorList>
    </citation>
    <scope>NUCLEOTIDE SEQUENCE</scope>
    <source>
        <strain evidence="1">IMI 504893</strain>
    </source>
</reference>
<keyword evidence="2" id="KW-1185">Reference proteome</keyword>
<sequence>MSAPISIRIRTPHRTTCSRPPCNPQTPPQFQAGFFGTVNGGTDIFILEFLSGIKQKKKTRLLFFGLRFAELRRLFPRPAHTFSTYTPNTPPLP</sequence>
<dbReference type="GeneID" id="73337290"/>
<protein>
    <submittedName>
        <fullName evidence="1">Uncharacterized protein</fullName>
    </submittedName>
</protein>
<dbReference type="KEGG" id="clup:CLUP02_03255"/>
<dbReference type="EMBL" id="CP019474">
    <property type="protein sequence ID" value="UQC77784.1"/>
    <property type="molecule type" value="Genomic_DNA"/>
</dbReference>
<dbReference type="AlphaFoldDB" id="A0A9Q8WC05"/>
<gene>
    <name evidence="1" type="ORF">CLUP02_03255</name>
</gene>
<dbReference type="Proteomes" id="UP000830671">
    <property type="component" value="Chromosome 2"/>
</dbReference>
<dbReference type="RefSeq" id="XP_049139423.1">
    <property type="nucleotide sequence ID" value="XM_049282280.1"/>
</dbReference>